<dbReference type="WBParaSite" id="PTRK_0001254700.1">
    <property type="protein sequence ID" value="PTRK_0001254700.1"/>
    <property type="gene ID" value="PTRK_0001254700"/>
</dbReference>
<evidence type="ECO:0000313" key="1">
    <source>
        <dbReference type="Proteomes" id="UP000038045"/>
    </source>
</evidence>
<dbReference type="AlphaFoldDB" id="A0A0N4ZVE2"/>
<dbReference type="Proteomes" id="UP000038045">
    <property type="component" value="Unplaced"/>
</dbReference>
<proteinExistence type="predicted"/>
<protein>
    <submittedName>
        <fullName evidence="2">IRS-type PTB domain-containing protein</fullName>
    </submittedName>
</protein>
<organism evidence="1 2">
    <name type="scientific">Parastrongyloides trichosuri</name>
    <name type="common">Possum-specific nematode worm</name>
    <dbReference type="NCBI Taxonomy" id="131310"/>
    <lineage>
        <taxon>Eukaryota</taxon>
        <taxon>Metazoa</taxon>
        <taxon>Ecdysozoa</taxon>
        <taxon>Nematoda</taxon>
        <taxon>Chromadorea</taxon>
        <taxon>Rhabditida</taxon>
        <taxon>Tylenchina</taxon>
        <taxon>Panagrolaimomorpha</taxon>
        <taxon>Strongyloidoidea</taxon>
        <taxon>Strongyloididae</taxon>
        <taxon>Parastrongyloides</taxon>
    </lineage>
</organism>
<reference evidence="2" key="1">
    <citation type="submission" date="2017-02" db="UniProtKB">
        <authorList>
            <consortium name="WormBaseParasite"/>
        </authorList>
    </citation>
    <scope>IDENTIFICATION</scope>
</reference>
<keyword evidence="1" id="KW-1185">Reference proteome</keyword>
<dbReference type="Gene3D" id="2.30.29.30">
    <property type="entry name" value="Pleckstrin-homology domain (PH domain)/Phosphotyrosine-binding domain (PTB)"/>
    <property type="match status" value="1"/>
</dbReference>
<sequence>MLMDYGALRSPLRRRYLCDISGVDGPSRPKNISSIWHTKEDNEKLFTALGTDTFTIATGICVLKCSSKGENLYEEFRGIATFAKDFVHRCNYIRIYHITTFELLYEIELLDMFLLKVHRSDRRRLTINMGIHYADLSFAERADMLLFKKKLNRIGINKIPPSFKKRIQNYWDNAKKFLGGIIYENDSKSGSIRYSISEYSYEDDVGLVTPKETKLMYKRDKLDDFSNYCNNNEQRSGVKRKITLNEIEPVYYTAKRSTSEYETPSLNLKSSTYVTVPRYMEGTCIKSNMPLSPPDTPKGILIGPKRNSLQLNRKSECMDIEREVVKSEIRQVNSNINVDHYNSCHSEFTFPNPPVLKGAIRTVPRPRKDPPILPPILSTHIGCTPEQPRIIPSDLLAEIRSAPQLRHSMKKKNSNNEVSMFNNIQSHSPLHLIRSAMITRRKSMKQEDDSDDEVTRNTINDTTDWSTTERHYDIKKYNSKYYKY</sequence>
<name>A0A0N4ZVE2_PARTI</name>
<dbReference type="STRING" id="131310.A0A0N4ZVE2"/>
<dbReference type="InterPro" id="IPR011993">
    <property type="entry name" value="PH-like_dom_sf"/>
</dbReference>
<accession>A0A0N4ZVE2</accession>
<evidence type="ECO:0000313" key="2">
    <source>
        <dbReference type="WBParaSite" id="PTRK_0001254700.1"/>
    </source>
</evidence>